<evidence type="ECO:0000313" key="2">
    <source>
        <dbReference type="EMBL" id="KEZ43367.1"/>
    </source>
</evidence>
<evidence type="ECO:0000256" key="1">
    <source>
        <dbReference type="SAM" id="MobiDB-lite"/>
    </source>
</evidence>
<evidence type="ECO:0000313" key="3">
    <source>
        <dbReference type="Proteomes" id="UP000028545"/>
    </source>
</evidence>
<feature type="compositionally biased region" description="Low complexity" evidence="1">
    <location>
        <begin position="363"/>
        <end position="376"/>
    </location>
</feature>
<feature type="compositionally biased region" description="Pro residues" evidence="1">
    <location>
        <begin position="270"/>
        <end position="279"/>
    </location>
</feature>
<name>A0A084G7Q5_PSEDA</name>
<feature type="region of interest" description="Disordered" evidence="1">
    <location>
        <begin position="196"/>
        <end position="226"/>
    </location>
</feature>
<proteinExistence type="predicted"/>
<feature type="compositionally biased region" description="Polar residues" evidence="1">
    <location>
        <begin position="1"/>
        <end position="12"/>
    </location>
</feature>
<feature type="region of interest" description="Disordered" evidence="1">
    <location>
        <begin position="312"/>
        <end position="376"/>
    </location>
</feature>
<reference evidence="2 3" key="1">
    <citation type="journal article" date="2014" name="Genome Announc.">
        <title>Draft genome sequence of the pathogenic fungus Scedosporium apiospermum.</title>
        <authorList>
            <person name="Vandeputte P."/>
            <person name="Ghamrawi S."/>
            <person name="Rechenmann M."/>
            <person name="Iltis A."/>
            <person name="Giraud S."/>
            <person name="Fleury M."/>
            <person name="Thornton C."/>
            <person name="Delhaes L."/>
            <person name="Meyer W."/>
            <person name="Papon N."/>
            <person name="Bouchara J.P."/>
        </authorList>
    </citation>
    <scope>NUCLEOTIDE SEQUENCE [LARGE SCALE GENOMIC DNA]</scope>
    <source>
        <strain evidence="2 3">IHEM 14462</strain>
    </source>
</reference>
<keyword evidence="3" id="KW-1185">Reference proteome</keyword>
<protein>
    <submittedName>
        <fullName evidence="2">Uncharacterized protein</fullName>
    </submittedName>
</protein>
<gene>
    <name evidence="2" type="ORF">SAPIO_CDS4828</name>
</gene>
<dbReference type="OrthoDB" id="4222821at2759"/>
<dbReference type="GeneID" id="27723900"/>
<accession>A0A084G7Q5</accession>
<comment type="caution">
    <text evidence="2">The sequence shown here is derived from an EMBL/GenBank/DDBJ whole genome shotgun (WGS) entry which is preliminary data.</text>
</comment>
<feature type="region of interest" description="Disordered" evidence="1">
    <location>
        <begin position="1"/>
        <end position="88"/>
    </location>
</feature>
<feature type="compositionally biased region" description="Polar residues" evidence="1">
    <location>
        <begin position="329"/>
        <end position="338"/>
    </location>
</feature>
<dbReference type="KEGG" id="sapo:SAPIO_CDS4828"/>
<dbReference type="HOGENOM" id="CLU_496206_0_0_1"/>
<organism evidence="2 3">
    <name type="scientific">Pseudallescheria apiosperma</name>
    <name type="common">Scedosporium apiospermum</name>
    <dbReference type="NCBI Taxonomy" id="563466"/>
    <lineage>
        <taxon>Eukaryota</taxon>
        <taxon>Fungi</taxon>
        <taxon>Dikarya</taxon>
        <taxon>Ascomycota</taxon>
        <taxon>Pezizomycotina</taxon>
        <taxon>Sordariomycetes</taxon>
        <taxon>Hypocreomycetidae</taxon>
        <taxon>Microascales</taxon>
        <taxon>Microascaceae</taxon>
        <taxon>Scedosporium</taxon>
    </lineage>
</organism>
<dbReference type="Proteomes" id="UP000028545">
    <property type="component" value="Unassembled WGS sequence"/>
</dbReference>
<dbReference type="VEuPathDB" id="FungiDB:SAPIO_CDS4828"/>
<dbReference type="AlphaFoldDB" id="A0A084G7Q5"/>
<dbReference type="RefSeq" id="XP_016643166.1">
    <property type="nucleotide sequence ID" value="XM_016787287.1"/>
</dbReference>
<feature type="region of interest" description="Disordered" evidence="1">
    <location>
        <begin position="264"/>
        <end position="289"/>
    </location>
</feature>
<sequence length="549" mass="59439">MQTQENIDSTRGNAALIYQTPQRPSRGGHPQNGAERGGRTDNNTTTSRGARLPSRERSNSPPGQSNGRRDSGYGSRLPSVILPSPVQREYTRDTVASSALQEIQRSAAAWPAVSTARRSAEETGDVVPLDQEPLGMDGVDFSMPGMAFDTNDLSMLIVDYPMEHEMTPLAGTADRRQGDRGEGARRFSYENFSATGTTASASTGIPSWPTTQAGFSEGSMEFGRDQEADVAVSDSSAAEDARTFTKSHKELLKLSLELVEDRERMDSQAPWPPRPPITPNPLKCSSSIQQQPVNRMLDQASRLWDILKDLSAASDTPKPRPGGPGYENGVSNHSNNSSDRPRQGYTRPGNVETGYPGNNGNLASRSFSPPPSSSATRSLDPLLIANLVTTYVCLLRSCRAVFARLYHALLMAPTSEVNSLISLPGLQFGNFPLENNLAIQVKVLIELTSGMLLRISNALGISPASVIGGSSSPTPNEDVEHRLPFLSDPVAISIRQIILSQELMQNGAQDGEPPPLTRIIKNIQTLLERRYCPLSLFAIRNLFIIGSVG</sequence>
<dbReference type="EMBL" id="JOWA01000094">
    <property type="protein sequence ID" value="KEZ43367.1"/>
    <property type="molecule type" value="Genomic_DNA"/>
</dbReference>